<protein>
    <recommendedName>
        <fullName evidence="4">Secreted protein</fullName>
    </recommendedName>
</protein>
<dbReference type="EMBL" id="OZ034818">
    <property type="protein sequence ID" value="CAL1389544.1"/>
    <property type="molecule type" value="Genomic_DNA"/>
</dbReference>
<accession>A0AAV2EUR0</accession>
<feature type="chain" id="PRO_5043954292" description="Secreted protein" evidence="1">
    <location>
        <begin position="25"/>
        <end position="82"/>
    </location>
</feature>
<keyword evidence="1" id="KW-0732">Signal</keyword>
<evidence type="ECO:0000256" key="1">
    <source>
        <dbReference type="SAM" id="SignalP"/>
    </source>
</evidence>
<reference evidence="2 3" key="1">
    <citation type="submission" date="2024-04" db="EMBL/GenBank/DDBJ databases">
        <authorList>
            <person name="Fracassetti M."/>
        </authorList>
    </citation>
    <scope>NUCLEOTIDE SEQUENCE [LARGE SCALE GENOMIC DNA]</scope>
</reference>
<dbReference type="AlphaFoldDB" id="A0AAV2EUR0"/>
<evidence type="ECO:0008006" key="4">
    <source>
        <dbReference type="Google" id="ProtNLM"/>
    </source>
</evidence>
<keyword evidence="3" id="KW-1185">Reference proteome</keyword>
<organism evidence="2 3">
    <name type="scientific">Linum trigynum</name>
    <dbReference type="NCBI Taxonomy" id="586398"/>
    <lineage>
        <taxon>Eukaryota</taxon>
        <taxon>Viridiplantae</taxon>
        <taxon>Streptophyta</taxon>
        <taxon>Embryophyta</taxon>
        <taxon>Tracheophyta</taxon>
        <taxon>Spermatophyta</taxon>
        <taxon>Magnoliopsida</taxon>
        <taxon>eudicotyledons</taxon>
        <taxon>Gunneridae</taxon>
        <taxon>Pentapetalae</taxon>
        <taxon>rosids</taxon>
        <taxon>fabids</taxon>
        <taxon>Malpighiales</taxon>
        <taxon>Linaceae</taxon>
        <taxon>Linum</taxon>
    </lineage>
</organism>
<sequence length="82" mass="9050">MLVSSFQSPVLLLLKLLQMLISLAVVIPGGQRQVGVSGLDNHLCHGDIGNRIKYQSHRLRLSIGRCQKLAQNSCGCDEFFLN</sequence>
<feature type="signal peptide" evidence="1">
    <location>
        <begin position="1"/>
        <end position="24"/>
    </location>
</feature>
<proteinExistence type="predicted"/>
<evidence type="ECO:0000313" key="3">
    <source>
        <dbReference type="Proteomes" id="UP001497516"/>
    </source>
</evidence>
<dbReference type="Proteomes" id="UP001497516">
    <property type="component" value="Chromosome 5"/>
</dbReference>
<evidence type="ECO:0000313" key="2">
    <source>
        <dbReference type="EMBL" id="CAL1389544.1"/>
    </source>
</evidence>
<gene>
    <name evidence="2" type="ORF">LTRI10_LOCUS30395</name>
</gene>
<name>A0AAV2EUR0_9ROSI</name>